<reference evidence="1 2" key="1">
    <citation type="journal article" date="2019" name="Int. J. Syst. Evol. Microbiol.">
        <title>The Global Catalogue of Microorganisms (GCM) 10K type strain sequencing project: providing services to taxonomists for standard genome sequencing and annotation.</title>
        <authorList>
            <consortium name="The Broad Institute Genomics Platform"/>
            <consortium name="The Broad Institute Genome Sequencing Center for Infectious Disease"/>
            <person name="Wu L."/>
            <person name="Ma J."/>
        </authorList>
    </citation>
    <scope>NUCLEOTIDE SEQUENCE [LARGE SCALE GENOMIC DNA]</scope>
    <source>
        <strain evidence="1 2">RDMS1</strain>
    </source>
</reference>
<organism evidence="1 2">
    <name type="scientific">Halocatena marina</name>
    <dbReference type="NCBI Taxonomy" id="2934937"/>
    <lineage>
        <taxon>Archaea</taxon>
        <taxon>Methanobacteriati</taxon>
        <taxon>Methanobacteriota</taxon>
        <taxon>Stenosarchaea group</taxon>
        <taxon>Halobacteria</taxon>
        <taxon>Halobacteriales</taxon>
        <taxon>Natronomonadaceae</taxon>
        <taxon>Halocatena</taxon>
    </lineage>
</organism>
<comment type="caution">
    <text evidence="1">The sequence shown here is derived from an EMBL/GenBank/DDBJ whole genome shotgun (WGS) entry which is preliminary data.</text>
</comment>
<dbReference type="EMBL" id="JBHTAX010000005">
    <property type="protein sequence ID" value="MFC7192798.1"/>
    <property type="molecule type" value="Genomic_DNA"/>
</dbReference>
<sequence length="126" mass="14226">MTRMWCVPTEILCDEHLRGEHAEHHQLVGTILNHPHGEAIAGGHAEKGNIDTSRLEERHEELAEEMEQRGFNHDSPLEYEGPSFGVGSIDVSHNLADLVDRCADCNDNYQKNLNSYRSYSGEVNSR</sequence>
<dbReference type="SUPFAM" id="SSF47077">
    <property type="entry name" value="T4 endonuclease V"/>
    <property type="match status" value="1"/>
</dbReference>
<evidence type="ECO:0000313" key="2">
    <source>
        <dbReference type="Proteomes" id="UP001596417"/>
    </source>
</evidence>
<dbReference type="RefSeq" id="WP_248910676.1">
    <property type="nucleotide sequence ID" value="NZ_CP109981.1"/>
</dbReference>
<protein>
    <submittedName>
        <fullName evidence="1">Pyrimidine dimer DNA glycosylase/endonuclease V</fullName>
    </submittedName>
</protein>
<dbReference type="InterPro" id="IPR004260">
    <property type="entry name" value="Pyr-dimer_DNA_glycosylase"/>
</dbReference>
<dbReference type="GeneID" id="76202495"/>
<evidence type="ECO:0000313" key="1">
    <source>
        <dbReference type="EMBL" id="MFC7192798.1"/>
    </source>
</evidence>
<accession>A0ABD5YU87</accession>
<gene>
    <name evidence="1" type="ORF">ACFQL7_25305</name>
</gene>
<dbReference type="InterPro" id="IPR024796">
    <property type="entry name" value="T4_endonuc_V"/>
</dbReference>
<proteinExistence type="predicted"/>
<dbReference type="Pfam" id="PF03013">
    <property type="entry name" value="Pyr_excise"/>
    <property type="match status" value="1"/>
</dbReference>
<keyword evidence="2" id="KW-1185">Reference proteome</keyword>
<dbReference type="Gene3D" id="1.10.440.10">
    <property type="entry name" value="T4 endonuclease V"/>
    <property type="match status" value="1"/>
</dbReference>
<dbReference type="Proteomes" id="UP001596417">
    <property type="component" value="Unassembled WGS sequence"/>
</dbReference>
<name>A0ABD5YU87_9EURY</name>
<dbReference type="AlphaFoldDB" id="A0ABD5YU87"/>